<accession>H8L622</accession>
<organism evidence="2 3">
    <name type="scientific">Frateuria aurantia (strain ATCC 33424 / DSM 6220 / KCTC 2777 / LMG 1558 / NBRC 3245 / NCIMB 13370)</name>
    <name type="common">Acetobacter aurantius</name>
    <dbReference type="NCBI Taxonomy" id="767434"/>
    <lineage>
        <taxon>Bacteria</taxon>
        <taxon>Pseudomonadati</taxon>
        <taxon>Pseudomonadota</taxon>
        <taxon>Gammaproteobacteria</taxon>
        <taxon>Lysobacterales</taxon>
        <taxon>Rhodanobacteraceae</taxon>
        <taxon>Frateuria</taxon>
    </lineage>
</organism>
<reference evidence="2" key="1">
    <citation type="submission" date="2012-02" db="EMBL/GenBank/DDBJ databases">
        <title>The complete genome of Frateuria aurantia DSM 6220.</title>
        <authorList>
            <consortium name="US DOE Joint Genome Institute (JGI-PGF)"/>
            <person name="Lucas S."/>
            <person name="Copeland A."/>
            <person name="Lapidus A."/>
            <person name="Glavina del Rio T."/>
            <person name="Dalin E."/>
            <person name="Tice H."/>
            <person name="Bruce D."/>
            <person name="Goodwin L."/>
            <person name="Pitluck S."/>
            <person name="Peters L."/>
            <person name="Ovchinnikova G."/>
            <person name="Teshima H."/>
            <person name="Kyrpides N."/>
            <person name="Mavromatis K."/>
            <person name="Ivanova N."/>
            <person name="Brettin T."/>
            <person name="Detter J.C."/>
            <person name="Han C."/>
            <person name="Larimer F."/>
            <person name="Land M."/>
            <person name="Hauser L."/>
            <person name="Markowitz V."/>
            <person name="Cheng J.-F."/>
            <person name="Hugenholtz P."/>
            <person name="Woyke T."/>
            <person name="Wu D."/>
            <person name="Brambilla E."/>
            <person name="Klenk H.-P."/>
            <person name="Eisen J.A."/>
        </authorList>
    </citation>
    <scope>NUCLEOTIDE SEQUENCE</scope>
    <source>
        <strain evidence="2">DSM 6220</strain>
    </source>
</reference>
<proteinExistence type="predicted"/>
<protein>
    <submittedName>
        <fullName evidence="2">Uncharacterized protein</fullName>
    </submittedName>
</protein>
<dbReference type="KEGG" id="fau:Fraau_2400"/>
<feature type="transmembrane region" description="Helical" evidence="1">
    <location>
        <begin position="14"/>
        <end position="46"/>
    </location>
</feature>
<keyword evidence="3" id="KW-1185">Reference proteome</keyword>
<evidence type="ECO:0000313" key="2">
    <source>
        <dbReference type="EMBL" id="AFC86765.1"/>
    </source>
</evidence>
<dbReference type="Proteomes" id="UP000005234">
    <property type="component" value="Chromosome"/>
</dbReference>
<dbReference type="AlphaFoldDB" id="H8L622"/>
<keyword evidence="1" id="KW-0812">Transmembrane</keyword>
<sequence length="367" mass="39334">MTRAVLLRLRLVQLAGIVVVTALLAVLPLGLGLPLWSATVLAGWLYRRQGQDRTSDRLIWLSQVGMPGLAVEIAAVVGHGAVGVLCGLLSILLQASVLALLFPPARSPSAAEPPVEGWNPLADIGPEGSSYVLRLDAAPATSVAGPRLIPGLEMATQAWLWPDGWLLPGGTGSPEQDESNHYAVLAGPEAVLWLLDLRRVKAYRLTGCQLAGWRDGRPWLEADGGGRLLSVDDCMAATVPLQPAPRGGLRDLAGLLPPEPEPPEIADRADIMPAIALQAEWQLDQRQAADPLAVFRQPCWRLRINQLDTGLKIAAKDGSPLRWQCVSGRLLIRAVDDMGQGQDWQWQADGGLQRRQADPPPPGASPL</sequence>
<dbReference type="RefSeq" id="WP_014403768.1">
    <property type="nucleotide sequence ID" value="NC_017033.1"/>
</dbReference>
<dbReference type="STRING" id="767434.Fraau_2400"/>
<evidence type="ECO:0000313" key="3">
    <source>
        <dbReference type="Proteomes" id="UP000005234"/>
    </source>
</evidence>
<keyword evidence="1" id="KW-1133">Transmembrane helix</keyword>
<keyword evidence="1" id="KW-0472">Membrane</keyword>
<evidence type="ECO:0000256" key="1">
    <source>
        <dbReference type="SAM" id="Phobius"/>
    </source>
</evidence>
<feature type="transmembrane region" description="Helical" evidence="1">
    <location>
        <begin position="58"/>
        <end position="76"/>
    </location>
</feature>
<dbReference type="HOGENOM" id="CLU_753876_0_0_6"/>
<gene>
    <name evidence="2" type="ordered locus">Fraau_2400</name>
</gene>
<dbReference type="EMBL" id="CP003350">
    <property type="protein sequence ID" value="AFC86765.1"/>
    <property type="molecule type" value="Genomic_DNA"/>
</dbReference>
<name>H8L622_FRAAD</name>